<dbReference type="OrthoDB" id="5834533at2759"/>
<reference evidence="3" key="1">
    <citation type="journal article" date="2015" name="Nat. Genet.">
        <title>The genome and transcriptome of the zoonotic hookworm Ancylostoma ceylanicum identify infection-specific gene families.</title>
        <authorList>
            <person name="Schwarz E.M."/>
            <person name="Hu Y."/>
            <person name="Antoshechkin I."/>
            <person name="Miller M.M."/>
            <person name="Sternberg P.W."/>
            <person name="Aroian R.V."/>
        </authorList>
    </citation>
    <scope>NUCLEOTIDE SEQUENCE</scope>
    <source>
        <strain evidence="3">HY135</strain>
    </source>
</reference>
<accession>A0A016WTW9</accession>
<gene>
    <name evidence="2" type="primary">Acey_s0503.g2633</name>
    <name evidence="2" type="ORF">Y032_0503g2633</name>
</gene>
<proteinExistence type="predicted"/>
<organism evidence="2 3">
    <name type="scientific">Ancylostoma ceylanicum</name>
    <dbReference type="NCBI Taxonomy" id="53326"/>
    <lineage>
        <taxon>Eukaryota</taxon>
        <taxon>Metazoa</taxon>
        <taxon>Ecdysozoa</taxon>
        <taxon>Nematoda</taxon>
        <taxon>Chromadorea</taxon>
        <taxon>Rhabditida</taxon>
        <taxon>Rhabditina</taxon>
        <taxon>Rhabditomorpha</taxon>
        <taxon>Strongyloidea</taxon>
        <taxon>Ancylostomatidae</taxon>
        <taxon>Ancylostomatinae</taxon>
        <taxon>Ancylostoma</taxon>
    </lineage>
</organism>
<keyword evidence="1" id="KW-0732">Signal</keyword>
<dbReference type="AlphaFoldDB" id="A0A016WTW9"/>
<dbReference type="Proteomes" id="UP000024635">
    <property type="component" value="Unassembled WGS sequence"/>
</dbReference>
<evidence type="ECO:0000256" key="1">
    <source>
        <dbReference type="SAM" id="SignalP"/>
    </source>
</evidence>
<evidence type="ECO:0008006" key="4">
    <source>
        <dbReference type="Google" id="ProtNLM"/>
    </source>
</evidence>
<evidence type="ECO:0000313" key="2">
    <source>
        <dbReference type="EMBL" id="EYC43090.1"/>
    </source>
</evidence>
<comment type="caution">
    <text evidence="2">The sequence shown here is derived from an EMBL/GenBank/DDBJ whole genome shotgun (WGS) entry which is preliminary data.</text>
</comment>
<protein>
    <recommendedName>
        <fullName evidence="4">UPAR/Ly6 domain-containing protein</fullName>
    </recommendedName>
</protein>
<name>A0A016WTW9_9BILA</name>
<feature type="chain" id="PRO_5001491147" description="UPAR/Ly6 domain-containing protein" evidence="1">
    <location>
        <begin position="21"/>
        <end position="180"/>
    </location>
</feature>
<sequence>MRVAICILITTAFLHHITEAVRCHSCYNYNGQACVSNPDCYGEFCLFEQIVRPNGVTSVRKACLNHGEYQFDDGLVMTNLDQCVARNSNTGLFYVLLCSSADDCNSNCITTAPPTPQPVPPPIPGTERKISNNQMMMKKSCTNTPLLLLDDGTGVETVGVCEVRHVIIQFTVFSGNSSCY</sequence>
<feature type="signal peptide" evidence="1">
    <location>
        <begin position="1"/>
        <end position="20"/>
    </location>
</feature>
<dbReference type="EMBL" id="JARK01000103">
    <property type="protein sequence ID" value="EYC43090.1"/>
    <property type="molecule type" value="Genomic_DNA"/>
</dbReference>
<evidence type="ECO:0000313" key="3">
    <source>
        <dbReference type="Proteomes" id="UP000024635"/>
    </source>
</evidence>
<keyword evidence="3" id="KW-1185">Reference proteome</keyword>
<dbReference type="STRING" id="53326.A0A016WTW9"/>